<gene>
    <name evidence="1" type="ordered locus">Metho_2639</name>
</gene>
<geneLocation type="plasmid" evidence="1 2">
    <name>pMETHO01</name>
</geneLocation>
<sequence>MTITIDKERNLFLLFHDLSDKPSKENATSDTEIHEFPLISGYVCPECGKVIKAYYTGVPDHLLNSSSSTQLNPYLHFEKKSYGNKIISSKEGFCNGGSYFILQGHEHFCKLYIVDSPGILNALKTICSKHCFDEVPPLTDEQLELVAAKIFDNKVSGMFLVNDICNVDEPLLAIDLKILGISTTSYYFNDNIVKYVAQYI</sequence>
<reference evidence="2" key="1">
    <citation type="submission" date="2012-02" db="EMBL/GenBank/DDBJ databases">
        <title>Complete sequence of plasmid of Methanomethylovorans hollandica DSM 15978.</title>
        <authorList>
            <person name="Lucas S."/>
            <person name="Copeland A."/>
            <person name="Lapidus A."/>
            <person name="Glavina del Rio T."/>
            <person name="Dalin E."/>
            <person name="Tice H."/>
            <person name="Bruce D."/>
            <person name="Goodwin L."/>
            <person name="Pitluck S."/>
            <person name="Peters L."/>
            <person name="Mikhailova N."/>
            <person name="Held B."/>
            <person name="Kyrpides N."/>
            <person name="Mavromatis K."/>
            <person name="Ivanova N."/>
            <person name="Brettin T."/>
            <person name="Detter J.C."/>
            <person name="Han C."/>
            <person name="Larimer F."/>
            <person name="Land M."/>
            <person name="Hauser L."/>
            <person name="Markowitz V."/>
            <person name="Cheng J.-F."/>
            <person name="Hugenholtz P."/>
            <person name="Woyke T."/>
            <person name="Wu D."/>
            <person name="Spring S."/>
            <person name="Schroeder M."/>
            <person name="Brambilla E."/>
            <person name="Klenk H.-P."/>
            <person name="Eisen J.A."/>
        </authorList>
    </citation>
    <scope>NUCLEOTIDE SEQUENCE [LARGE SCALE GENOMIC DNA]</scope>
    <source>
        <strain evidence="2">DSM 15978 / NBRC 107637 / DMS1</strain>
        <plasmid evidence="2">Plasmid pMETHO01</plasmid>
    </source>
</reference>
<accession>L0L380</accession>
<name>L0L380_METHD</name>
<organism evidence="1 2">
    <name type="scientific">Methanomethylovorans hollandica (strain DSM 15978 / NBRC 107637 / DMS1)</name>
    <dbReference type="NCBI Taxonomy" id="867904"/>
    <lineage>
        <taxon>Archaea</taxon>
        <taxon>Methanobacteriati</taxon>
        <taxon>Methanobacteriota</taxon>
        <taxon>Stenosarchaea group</taxon>
        <taxon>Methanomicrobia</taxon>
        <taxon>Methanosarcinales</taxon>
        <taxon>Methanosarcinaceae</taxon>
        <taxon>Methanomethylovorans</taxon>
    </lineage>
</organism>
<dbReference type="KEGG" id="mhz:Metho_2639"/>
<dbReference type="OrthoDB" id="151824at2157"/>
<evidence type="ECO:0000313" key="1">
    <source>
        <dbReference type="EMBL" id="AGB50769.1"/>
    </source>
</evidence>
<keyword evidence="1" id="KW-0614">Plasmid</keyword>
<dbReference type="RefSeq" id="WP_015313901.1">
    <property type="nucleotide sequence ID" value="NC_019972.1"/>
</dbReference>
<protein>
    <submittedName>
        <fullName evidence="1">Uncharacterized protein</fullName>
    </submittedName>
</protein>
<dbReference type="GeneID" id="14401601"/>
<evidence type="ECO:0000313" key="2">
    <source>
        <dbReference type="Proteomes" id="UP000010866"/>
    </source>
</evidence>
<dbReference type="AlphaFoldDB" id="L0L380"/>
<keyword evidence="2" id="KW-1185">Reference proteome</keyword>
<proteinExistence type="predicted"/>
<dbReference type="Proteomes" id="UP000010866">
    <property type="component" value="Plasmid pMETHO01"/>
</dbReference>
<dbReference type="EMBL" id="CP003363">
    <property type="protein sequence ID" value="AGB50769.1"/>
    <property type="molecule type" value="Genomic_DNA"/>
</dbReference>
<dbReference type="HOGENOM" id="CLU_1363646_0_0_2"/>